<feature type="compositionally biased region" description="Polar residues" evidence="3">
    <location>
        <begin position="234"/>
        <end position="243"/>
    </location>
</feature>
<dbReference type="PANTHER" id="PTHR21677:SF1">
    <property type="entry name" value="PROTEIN CRAMPED-LIKE"/>
    <property type="match status" value="1"/>
</dbReference>
<dbReference type="PROSITE" id="PS51293">
    <property type="entry name" value="SANT"/>
    <property type="match status" value="1"/>
</dbReference>
<evidence type="ECO:0000256" key="3">
    <source>
        <dbReference type="SAM" id="MobiDB-lite"/>
    </source>
</evidence>
<evidence type="ECO:0000256" key="2">
    <source>
        <dbReference type="ARBA" id="ARBA00023242"/>
    </source>
</evidence>
<dbReference type="CDD" id="cd00167">
    <property type="entry name" value="SANT"/>
    <property type="match status" value="1"/>
</dbReference>
<dbReference type="FunFam" id="1.10.10.60:FF:000287">
    <property type="entry name" value="TSL-kinase interacting protein 1"/>
    <property type="match status" value="1"/>
</dbReference>
<dbReference type="GO" id="GO:0007389">
    <property type="term" value="P:pattern specification process"/>
    <property type="evidence" value="ECO:0007669"/>
    <property type="project" value="TreeGrafter"/>
</dbReference>
<sequence>MKSSSFISPSNFIEWERGGARLGVAAFGLWNKLEIKTNNHFESFEAEEYELVSCNVYNMQTELQVSLYSELHLHPTNISVQDGDPDVTSSTANHVPPKKPAKRPTRQWAAWTRQEEESFFTALRQNFEKITRRVQSKNKDQVRHYYYRLVRRMNKLLGPDLSLDAKNSKDTNAAMLRWWSLLEKYSCKASKLHLKPRRFKIFIEALEHQLLKDKRKNVRKRPSQGENSPPAAPNTVSNQTRGSGQDARTIKVVLVDSQNIQKLGSGKTSFKRNVNVGVNRSNNKGDSTTMKPARQRRKPGVVSSAAYKKWEKAAIAGVSLVADAAEHLERAATDKEVEQDPGSPGQKDPDPVGKVLPPLPTFSQSLFAENNILASMKLKLQLFPIDDGTRRALEMDKHNPHLELTLSTRKKISSVLEHLNRKWGNSSVASGELMLFPYGIQRENLVGSQKWTQDSVVSAADVYAILGRPPVFRLRYGWISNTELESAVLQASTASCCILGEHNMNEDSIKGKIIGPASISAPSTNDQSVDLYEDQLTSVNEINSLPPASIDVASEMKDYTCMAPNSILEESSDPAASISWQRKEADGIIMRQLVDVLTGVISVFQLVHPSGLAILHKILSIQWSTCLIHLHDIDPASHFDRGSVDELRFGAGTAISAGEWADSLTNISLGDLLSGVSHDIDANCIDQQIAKSSQCLQQIPFSCDSFDAAIAAHISKHQDKMGYQPTMPSNASSIWDAEETCDAFSFQKNHVLQQEDPTLSSVAPPGSCKQTSTTSLEVTGCLAEELPEVEKPVKNPAQGDTMDESHSDPHILDGSAKDFSTLADIYWPDSLGPLDLDIPSSKYHSEDLILSDSLSGLNRLIASSLDAFQNCSFFGLDKKESVSAVEAREAAASFPNFKIGSGV</sequence>
<dbReference type="PROSITE" id="PS50090">
    <property type="entry name" value="MYB_LIKE"/>
    <property type="match status" value="1"/>
</dbReference>
<dbReference type="InterPro" id="IPR009057">
    <property type="entry name" value="Homeodomain-like_sf"/>
</dbReference>
<dbReference type="EMBL" id="OIVN01004824">
    <property type="protein sequence ID" value="SPD19448.1"/>
    <property type="molecule type" value="Genomic_DNA"/>
</dbReference>
<feature type="region of interest" description="Disordered" evidence="3">
    <location>
        <begin position="332"/>
        <end position="356"/>
    </location>
</feature>
<keyword evidence="1" id="KW-0238">DNA-binding</keyword>
<feature type="domain" description="SANT" evidence="5">
    <location>
        <begin position="111"/>
        <end position="154"/>
    </location>
</feature>
<dbReference type="InterPro" id="IPR001005">
    <property type="entry name" value="SANT/Myb"/>
</dbReference>
<feature type="compositionally biased region" description="Basic residues" evidence="3">
    <location>
        <begin position="213"/>
        <end position="222"/>
    </location>
</feature>
<evidence type="ECO:0000259" key="5">
    <source>
        <dbReference type="PROSITE" id="PS51293"/>
    </source>
</evidence>
<feature type="compositionally biased region" description="Basic residues" evidence="3">
    <location>
        <begin position="96"/>
        <end position="105"/>
    </location>
</feature>
<evidence type="ECO:0000259" key="4">
    <source>
        <dbReference type="PROSITE" id="PS50090"/>
    </source>
</evidence>
<keyword evidence="2" id="KW-0539">Nucleus</keyword>
<dbReference type="Gene3D" id="1.20.58.1880">
    <property type="match status" value="1"/>
</dbReference>
<dbReference type="PANTHER" id="PTHR21677">
    <property type="entry name" value="CRAMPED PROTEIN"/>
    <property type="match status" value="1"/>
</dbReference>
<dbReference type="GO" id="GO:0003677">
    <property type="term" value="F:DNA binding"/>
    <property type="evidence" value="ECO:0007669"/>
    <property type="project" value="UniProtKB-KW"/>
</dbReference>
<name>A0A2N9I4X0_FAGSY</name>
<dbReference type="SUPFAM" id="SSF46689">
    <property type="entry name" value="Homeodomain-like"/>
    <property type="match status" value="1"/>
</dbReference>
<dbReference type="InterPro" id="IPR017884">
    <property type="entry name" value="SANT_dom"/>
</dbReference>
<organism evidence="6">
    <name type="scientific">Fagus sylvatica</name>
    <name type="common">Beechnut</name>
    <dbReference type="NCBI Taxonomy" id="28930"/>
    <lineage>
        <taxon>Eukaryota</taxon>
        <taxon>Viridiplantae</taxon>
        <taxon>Streptophyta</taxon>
        <taxon>Embryophyta</taxon>
        <taxon>Tracheophyta</taxon>
        <taxon>Spermatophyta</taxon>
        <taxon>Magnoliopsida</taxon>
        <taxon>eudicotyledons</taxon>
        <taxon>Gunneridae</taxon>
        <taxon>Pentapetalae</taxon>
        <taxon>rosids</taxon>
        <taxon>fabids</taxon>
        <taxon>Fagales</taxon>
        <taxon>Fagaceae</taxon>
        <taxon>Fagus</taxon>
    </lineage>
</organism>
<evidence type="ECO:0008006" key="7">
    <source>
        <dbReference type="Google" id="ProtNLM"/>
    </source>
</evidence>
<dbReference type="AlphaFoldDB" id="A0A2N9I4X0"/>
<proteinExistence type="predicted"/>
<feature type="compositionally biased region" description="Low complexity" evidence="3">
    <location>
        <begin position="276"/>
        <end position="285"/>
    </location>
</feature>
<evidence type="ECO:0000256" key="1">
    <source>
        <dbReference type="ARBA" id="ARBA00023125"/>
    </source>
</evidence>
<dbReference type="GO" id="GO:0005634">
    <property type="term" value="C:nucleus"/>
    <property type="evidence" value="ECO:0007669"/>
    <property type="project" value="TreeGrafter"/>
</dbReference>
<accession>A0A2N9I4X0</accession>
<dbReference type="InterPro" id="IPR055315">
    <property type="entry name" value="Cramped-like"/>
</dbReference>
<feature type="region of interest" description="Disordered" evidence="3">
    <location>
        <begin position="276"/>
        <end position="301"/>
    </location>
</feature>
<feature type="domain" description="Myb-like" evidence="4">
    <location>
        <begin position="103"/>
        <end position="150"/>
    </location>
</feature>
<evidence type="ECO:0000313" key="6">
    <source>
        <dbReference type="EMBL" id="SPD19448.1"/>
    </source>
</evidence>
<protein>
    <recommendedName>
        <fullName evidence="7">SANT domain-containing protein</fullName>
    </recommendedName>
</protein>
<dbReference type="GO" id="GO:0003682">
    <property type="term" value="F:chromatin binding"/>
    <property type="evidence" value="ECO:0007669"/>
    <property type="project" value="InterPro"/>
</dbReference>
<feature type="region of interest" description="Disordered" evidence="3">
    <location>
        <begin position="213"/>
        <end position="245"/>
    </location>
</feature>
<feature type="region of interest" description="Disordered" evidence="3">
    <location>
        <begin position="82"/>
        <end position="105"/>
    </location>
</feature>
<reference evidence="6" key="1">
    <citation type="submission" date="2018-02" db="EMBL/GenBank/DDBJ databases">
        <authorList>
            <person name="Cohen D.B."/>
            <person name="Kent A.D."/>
        </authorList>
    </citation>
    <scope>NUCLEOTIDE SEQUENCE</scope>
</reference>
<gene>
    <name evidence="6" type="ORF">FSB_LOCUS47330</name>
</gene>